<evidence type="ECO:0000313" key="3">
    <source>
        <dbReference type="EMBL" id="GBB96252.1"/>
    </source>
</evidence>
<dbReference type="SUPFAM" id="SSF54695">
    <property type="entry name" value="POZ domain"/>
    <property type="match status" value="1"/>
</dbReference>
<dbReference type="PROSITE" id="PS50097">
    <property type="entry name" value="BTB"/>
    <property type="match status" value="1"/>
</dbReference>
<dbReference type="SMART" id="SM00584">
    <property type="entry name" value="TLDc"/>
    <property type="match status" value="1"/>
</dbReference>
<feature type="domain" description="BTB" evidence="1">
    <location>
        <begin position="22"/>
        <end position="96"/>
    </location>
</feature>
<dbReference type="Pfam" id="PF00651">
    <property type="entry name" value="BTB"/>
    <property type="match status" value="1"/>
</dbReference>
<name>A0A2Z6R5Y8_9GLOM</name>
<keyword evidence="4" id="KW-1185">Reference proteome</keyword>
<dbReference type="Pfam" id="PF07534">
    <property type="entry name" value="TLD"/>
    <property type="match status" value="1"/>
</dbReference>
<dbReference type="PANTHER" id="PTHR24410">
    <property type="entry name" value="HL07962P-RELATED"/>
    <property type="match status" value="1"/>
</dbReference>
<dbReference type="EMBL" id="BEXD01001902">
    <property type="protein sequence ID" value="GBB96252.1"/>
    <property type="molecule type" value="Genomic_DNA"/>
</dbReference>
<proteinExistence type="predicted"/>
<evidence type="ECO:0000259" key="1">
    <source>
        <dbReference type="PROSITE" id="PS50097"/>
    </source>
</evidence>
<comment type="caution">
    <text evidence="3">The sequence shown here is derived from an EMBL/GenBank/DDBJ whole genome shotgun (WGS) entry which is preliminary data.</text>
</comment>
<dbReference type="Gene3D" id="3.30.710.10">
    <property type="entry name" value="Potassium Channel Kv1.1, Chain A"/>
    <property type="match status" value="1"/>
</dbReference>
<dbReference type="PROSITE" id="PS51886">
    <property type="entry name" value="TLDC"/>
    <property type="match status" value="1"/>
</dbReference>
<dbReference type="Pfam" id="PF07707">
    <property type="entry name" value="BACK"/>
    <property type="match status" value="1"/>
</dbReference>
<organism evidence="3 4">
    <name type="scientific">Rhizophagus clarus</name>
    <dbReference type="NCBI Taxonomy" id="94130"/>
    <lineage>
        <taxon>Eukaryota</taxon>
        <taxon>Fungi</taxon>
        <taxon>Fungi incertae sedis</taxon>
        <taxon>Mucoromycota</taxon>
        <taxon>Glomeromycotina</taxon>
        <taxon>Glomeromycetes</taxon>
        <taxon>Glomerales</taxon>
        <taxon>Glomeraceae</taxon>
        <taxon>Rhizophagus</taxon>
    </lineage>
</organism>
<gene>
    <name evidence="3" type="ORF">RclHR1_02710011</name>
</gene>
<accession>A0A2Z6R5Y8</accession>
<sequence>MFLLKDFSRDIGKLLENAHNTHDVIIRVGEGTSQKDFKVHSLILRVRCTYFQNELANIEKLYKENGIIVFDKQNYSPKIFKIILKYLYTGKIDLKNLDTFDILQVLITSNELELTCLMNFVTQYLIENQSEHLYRNPLKFLHILLYNYNEIFFSLKEHCINIICENPMKFLFNSTEFLLLDRSILLLILNQNFFNVKDEIQIWNYVLKWGIAQMPSSQLIFKTINNWSKEEANTLRDILYDFIPLIGWKDIPLDDITNKVAPYSNILPKDFCLEIFNLHHNITSSSSSSSSSPLSSPSPSSNSNIKNFLLINHIKTLPSRSLLNSLFLTSKKITYISSWIDQRDKKSYYSSNKLPYTFKLLYRASRDGFDAKKFHTLCDNKGPTITIAKISKKNLLIGGYNPLDWKQNSDNINCKSFYQTENSFLFCFGKGEKKSKSDEDINKKPIIKSRISKLIKVTNPKKAIYYNPTCGPCFGGGYDLGIINNKMVSYGSLSYNGINKFIKEESHLNLDDYEVFQVVKI</sequence>
<dbReference type="CDD" id="cd18186">
    <property type="entry name" value="BTB_POZ_ZBTB_KLHL-like"/>
    <property type="match status" value="1"/>
</dbReference>
<evidence type="ECO:0000313" key="4">
    <source>
        <dbReference type="Proteomes" id="UP000247702"/>
    </source>
</evidence>
<dbReference type="InterPro" id="IPR011333">
    <property type="entry name" value="SKP1/BTB/POZ_sf"/>
</dbReference>
<dbReference type="InterPro" id="IPR000210">
    <property type="entry name" value="BTB/POZ_dom"/>
</dbReference>
<dbReference type="SMART" id="SM00875">
    <property type="entry name" value="BACK"/>
    <property type="match status" value="1"/>
</dbReference>
<evidence type="ECO:0008006" key="5">
    <source>
        <dbReference type="Google" id="ProtNLM"/>
    </source>
</evidence>
<evidence type="ECO:0000259" key="2">
    <source>
        <dbReference type="PROSITE" id="PS51886"/>
    </source>
</evidence>
<protein>
    <recommendedName>
        <fullName evidence="5">BTB domain-containing protein</fullName>
    </recommendedName>
</protein>
<dbReference type="InterPro" id="IPR011705">
    <property type="entry name" value="BACK"/>
</dbReference>
<dbReference type="InterPro" id="IPR051481">
    <property type="entry name" value="BTB-POZ/Galectin-3-binding"/>
</dbReference>
<dbReference type="Proteomes" id="UP000247702">
    <property type="component" value="Unassembled WGS sequence"/>
</dbReference>
<reference evidence="3 4" key="1">
    <citation type="submission" date="2017-11" db="EMBL/GenBank/DDBJ databases">
        <title>The genome of Rhizophagus clarus HR1 reveals common genetic basis of auxotrophy among arbuscular mycorrhizal fungi.</title>
        <authorList>
            <person name="Kobayashi Y."/>
        </authorList>
    </citation>
    <scope>NUCLEOTIDE SEQUENCE [LARGE SCALE GENOMIC DNA]</scope>
    <source>
        <strain evidence="3 4">HR1</strain>
    </source>
</reference>
<dbReference type="SMART" id="SM00225">
    <property type="entry name" value="BTB"/>
    <property type="match status" value="1"/>
</dbReference>
<feature type="domain" description="TLDc" evidence="2">
    <location>
        <begin position="326"/>
        <end position="519"/>
    </location>
</feature>
<dbReference type="PANTHER" id="PTHR24410:SF23">
    <property type="entry name" value="BTB DOMAIN-CONTAINING PROTEIN-RELATED"/>
    <property type="match status" value="1"/>
</dbReference>
<dbReference type="InterPro" id="IPR006571">
    <property type="entry name" value="TLDc_dom"/>
</dbReference>
<dbReference type="AlphaFoldDB" id="A0A2Z6R5Y8"/>